<gene>
    <name evidence="1" type="ORF">UFOVP671_12</name>
</gene>
<dbReference type="EMBL" id="LR796645">
    <property type="protein sequence ID" value="CAB4155521.1"/>
    <property type="molecule type" value="Genomic_DNA"/>
</dbReference>
<sequence>MATYNKYLPAVGPLLKAITLATDTWKIALATTVTNTDTSFTPGTTDLATSGGYTAGGNSAAVTSSTVTSGTLNLVLADPATWTASGGGFTFRYVILWNATNSIPVGYWDYGSSVVMNGTNADTFTVSLDGTNGVFSVT</sequence>
<accession>A0A6J5NDA9</accession>
<reference evidence="1" key="1">
    <citation type="submission" date="2020-04" db="EMBL/GenBank/DDBJ databases">
        <authorList>
            <person name="Chiriac C."/>
            <person name="Salcher M."/>
            <person name="Ghai R."/>
            <person name="Kavagutti S V."/>
        </authorList>
    </citation>
    <scope>NUCLEOTIDE SEQUENCE</scope>
</reference>
<evidence type="ECO:0000313" key="1">
    <source>
        <dbReference type="EMBL" id="CAB4155521.1"/>
    </source>
</evidence>
<protein>
    <submittedName>
        <fullName evidence="1">Uncharacterized protein</fullName>
    </submittedName>
</protein>
<name>A0A6J5NDA9_9CAUD</name>
<proteinExistence type="predicted"/>
<organism evidence="1">
    <name type="scientific">uncultured Caudovirales phage</name>
    <dbReference type="NCBI Taxonomy" id="2100421"/>
    <lineage>
        <taxon>Viruses</taxon>
        <taxon>Duplodnaviria</taxon>
        <taxon>Heunggongvirae</taxon>
        <taxon>Uroviricota</taxon>
        <taxon>Caudoviricetes</taxon>
        <taxon>Peduoviridae</taxon>
        <taxon>Maltschvirus</taxon>
        <taxon>Maltschvirus maltsch</taxon>
    </lineage>
</organism>